<reference evidence="2 3" key="1">
    <citation type="submission" date="2024-04" db="EMBL/GenBank/DDBJ databases">
        <authorList>
            <consortium name="Genoscope - CEA"/>
            <person name="William W."/>
        </authorList>
    </citation>
    <scope>NUCLEOTIDE SEQUENCE [LARGE SCALE GENOMIC DNA]</scope>
</reference>
<comment type="caution">
    <text evidence="2">The sequence shown here is derived from an EMBL/GenBank/DDBJ whole genome shotgun (WGS) entry which is preliminary data.</text>
</comment>
<keyword evidence="3" id="KW-1185">Reference proteome</keyword>
<keyword evidence="1" id="KW-0812">Transmembrane</keyword>
<evidence type="ECO:0000313" key="2">
    <source>
        <dbReference type="EMBL" id="CAL1525890.1"/>
    </source>
</evidence>
<sequence>MILILNSESDTALIIVIDMEIVLVLVLTTYIKSWKYTQFIMLTIFHMVIICGQIFIAAVALKHQNVFKMSSDTPIKKVHIVFMNHLDVGYYDGLDQDAGFAVQVLNRYQSEYFVRAINISRNLINLGYTERFLYTTHPWLVSLYLDCPDIKLMGVQLKCPNKTEQDDFRKAVVEGHIAWHAFTMNIQTDFLGANLFSFGLELGQKLDDMFGIHRTHATMSQRDIPGMTKALLPLLASHGVKAISVGVNPGTAPPDVPSPFVWKLRDTDKEGLLAFWVKGGYPLNPGPDPAHPRGLARDKCIIADGLEEILCFAFRTDNTGPPVEIEEILGYYEILRAEFPGAELVASTFDNYVKVLETVRSTLPIRSFEIGDTWIQGIVSDPKKYTMYRAFVRAWEQCRDAGKCLDADPRIQNMLRFLIKLPEHTWGAHDFLDHRNWTNAQLAAARKSSNFSETEDTWREQRQFLDFAFNALDDHPLKDLVKAEYGDLYAIQPDLSGYSAGQVGIDYECPGGVVLKFANDGSLSRLYDPVNQREWASPAWPLGQLTYDTYVEQDFTDMAKLYNYEAGVGYNKDGADKYAKPEKKRWDIGVLNLYKSVNSTVCDFWVKATTKDDQTRTKYGAPQAFYVRYTTNPATKGVDITLLMMGKVTTRLPESISFGFSPQNVDGSWSLSKMGQSIDPCNVVLNGSQYVHGRYIALFSFYDYDSTGLQLWTQDVPLVFIGTTDHIDSPFPVPLQPFECSSIRNISFNIYNNIWNTNYPTWYPFNPEDANFKAKFSINFVTK</sequence>
<accession>A0AAV2GWS5</accession>
<dbReference type="InterPro" id="IPR032482">
    <property type="entry name" value="DUF5054"/>
</dbReference>
<gene>
    <name evidence="2" type="ORF">GSLYS_00000067001</name>
</gene>
<dbReference type="AlphaFoldDB" id="A0AAV2GWS5"/>
<dbReference type="Proteomes" id="UP001497497">
    <property type="component" value="Unassembled WGS sequence"/>
</dbReference>
<proteinExistence type="predicted"/>
<organism evidence="2 3">
    <name type="scientific">Lymnaea stagnalis</name>
    <name type="common">Great pond snail</name>
    <name type="synonym">Helix stagnalis</name>
    <dbReference type="NCBI Taxonomy" id="6523"/>
    <lineage>
        <taxon>Eukaryota</taxon>
        <taxon>Metazoa</taxon>
        <taxon>Spiralia</taxon>
        <taxon>Lophotrochozoa</taxon>
        <taxon>Mollusca</taxon>
        <taxon>Gastropoda</taxon>
        <taxon>Heterobranchia</taxon>
        <taxon>Euthyneura</taxon>
        <taxon>Panpulmonata</taxon>
        <taxon>Hygrophila</taxon>
        <taxon>Lymnaeoidea</taxon>
        <taxon>Lymnaeidae</taxon>
        <taxon>Lymnaea</taxon>
    </lineage>
</organism>
<evidence type="ECO:0008006" key="4">
    <source>
        <dbReference type="Google" id="ProtNLM"/>
    </source>
</evidence>
<dbReference type="CDD" id="cd10791">
    <property type="entry name" value="GH38N_AMII_like_1"/>
    <property type="match status" value="1"/>
</dbReference>
<protein>
    <recommendedName>
        <fullName evidence="4">Glycoside hydrolase family 38 N-terminal domain-containing protein</fullName>
    </recommendedName>
</protein>
<keyword evidence="1" id="KW-0472">Membrane</keyword>
<name>A0AAV2GWS5_LYMST</name>
<evidence type="ECO:0000313" key="3">
    <source>
        <dbReference type="Proteomes" id="UP001497497"/>
    </source>
</evidence>
<keyword evidence="1" id="KW-1133">Transmembrane helix</keyword>
<evidence type="ECO:0000256" key="1">
    <source>
        <dbReference type="SAM" id="Phobius"/>
    </source>
</evidence>
<dbReference type="EMBL" id="CAXITT010000001">
    <property type="protein sequence ID" value="CAL1525890.1"/>
    <property type="molecule type" value="Genomic_DNA"/>
</dbReference>
<feature type="transmembrane region" description="Helical" evidence="1">
    <location>
        <begin position="12"/>
        <end position="32"/>
    </location>
</feature>
<dbReference type="Pfam" id="PF16477">
    <property type="entry name" value="DUF5054"/>
    <property type="match status" value="1"/>
</dbReference>
<feature type="transmembrane region" description="Helical" evidence="1">
    <location>
        <begin position="39"/>
        <end position="61"/>
    </location>
</feature>